<feature type="disulfide bond" evidence="13">
    <location>
        <begin position="475"/>
        <end position="493"/>
    </location>
</feature>
<dbReference type="SUPFAM" id="SSF57196">
    <property type="entry name" value="EGF/Laminin"/>
    <property type="match status" value="1"/>
</dbReference>
<accession>A0A4W3HXC1</accession>
<feature type="domain" description="EGF-like" evidence="16">
    <location>
        <begin position="545"/>
        <end position="584"/>
    </location>
</feature>
<feature type="disulfide bond" evidence="13">
    <location>
        <begin position="446"/>
        <end position="461"/>
    </location>
</feature>
<keyword evidence="10" id="KW-0325">Glycoprotein</keyword>
<feature type="disulfide bond" evidence="13">
    <location>
        <begin position="323"/>
        <end position="338"/>
    </location>
</feature>
<evidence type="ECO:0000256" key="9">
    <source>
        <dbReference type="ARBA" id="ARBA00023170"/>
    </source>
</evidence>
<dbReference type="CDD" id="cd00112">
    <property type="entry name" value="LDLa"/>
    <property type="match status" value="6"/>
</dbReference>
<keyword evidence="18" id="KW-1185">Reference proteome</keyword>
<evidence type="ECO:0000313" key="18">
    <source>
        <dbReference type="Proteomes" id="UP000314986"/>
    </source>
</evidence>
<comment type="caution">
    <text evidence="12">Lacks conserved residue(s) required for the propagation of feature annotation.</text>
</comment>
<dbReference type="Pfam" id="PF07645">
    <property type="entry name" value="EGF_CA"/>
    <property type="match status" value="1"/>
</dbReference>
<evidence type="ECO:0000256" key="7">
    <source>
        <dbReference type="ARBA" id="ARBA00023136"/>
    </source>
</evidence>
<gene>
    <name evidence="17" type="primary">LOC103178095</name>
</gene>
<dbReference type="FunFam" id="2.10.25.10:FF:000052">
    <property type="entry name" value="low-density lipoprotein receptor isoform X1"/>
    <property type="match status" value="1"/>
</dbReference>
<keyword evidence="9" id="KW-0675">Receptor</keyword>
<feature type="repeat" description="LDL-receptor class B" evidence="14">
    <location>
        <begin position="803"/>
        <end position="847"/>
    </location>
</feature>
<feature type="repeat" description="LDL-receptor class B" evidence="14">
    <location>
        <begin position="760"/>
        <end position="802"/>
    </location>
</feature>
<dbReference type="InterPro" id="IPR000152">
    <property type="entry name" value="EGF-type_Asp/Asn_hydroxyl_site"/>
</dbReference>
<keyword evidence="1 12" id="KW-0245">EGF-like domain</keyword>
<dbReference type="Gene3D" id="2.10.25.10">
    <property type="entry name" value="Laminin"/>
    <property type="match status" value="5"/>
</dbReference>
<evidence type="ECO:0000256" key="2">
    <source>
        <dbReference type="ARBA" id="ARBA00022583"/>
    </source>
</evidence>
<dbReference type="GO" id="GO:0006898">
    <property type="term" value="P:receptor-mediated endocytosis"/>
    <property type="evidence" value="ECO:0007669"/>
    <property type="project" value="TreeGrafter"/>
</dbReference>
<dbReference type="GeneTree" id="ENSGT00940000155460"/>
<feature type="repeat" description="LDL-receptor class B" evidence="14">
    <location>
        <begin position="32"/>
        <end position="74"/>
    </location>
</feature>
<feature type="disulfide bond" evidence="13">
    <location>
        <begin position="350"/>
        <end position="368"/>
    </location>
</feature>
<dbReference type="InterPro" id="IPR002172">
    <property type="entry name" value="LDrepeatLR_classA_rpt"/>
</dbReference>
<reference evidence="18" key="1">
    <citation type="journal article" date="2006" name="Science">
        <title>Ancient noncoding elements conserved in the human genome.</title>
        <authorList>
            <person name="Venkatesh B."/>
            <person name="Kirkness E.F."/>
            <person name="Loh Y.H."/>
            <person name="Halpern A.L."/>
            <person name="Lee A.P."/>
            <person name="Johnson J."/>
            <person name="Dandona N."/>
            <person name="Viswanathan L.D."/>
            <person name="Tay A."/>
            <person name="Venter J.C."/>
            <person name="Strausberg R.L."/>
            <person name="Brenner S."/>
        </authorList>
    </citation>
    <scope>NUCLEOTIDE SEQUENCE [LARGE SCALE GENOMIC DNA]</scope>
</reference>
<dbReference type="InterPro" id="IPR000742">
    <property type="entry name" value="EGF"/>
</dbReference>
<evidence type="ECO:0000256" key="3">
    <source>
        <dbReference type="ARBA" id="ARBA00022692"/>
    </source>
</evidence>
<evidence type="ECO:0000256" key="14">
    <source>
        <dbReference type="PROSITE-ProRule" id="PRU00461"/>
    </source>
</evidence>
<dbReference type="InterPro" id="IPR049883">
    <property type="entry name" value="NOTCH1_EGF-like"/>
</dbReference>
<dbReference type="Pfam" id="PF00058">
    <property type="entry name" value="Ldl_recept_b"/>
    <property type="match status" value="8"/>
</dbReference>
<evidence type="ECO:0000313" key="17">
    <source>
        <dbReference type="Ensembl" id="ENSCMIP00000019532.1"/>
    </source>
</evidence>
<name>A0A4W3HXC1_CALMI</name>
<dbReference type="FunFam" id="2.10.25.10:FF:000009">
    <property type="entry name" value="Low-density lipoprotein receptor isoform 1"/>
    <property type="match status" value="2"/>
</dbReference>
<reference evidence="17" key="4">
    <citation type="submission" date="2025-08" db="UniProtKB">
        <authorList>
            <consortium name="Ensembl"/>
        </authorList>
    </citation>
    <scope>IDENTIFICATION</scope>
</reference>
<feature type="disulfide bond" evidence="13">
    <location>
        <begin position="311"/>
        <end position="329"/>
    </location>
</feature>
<dbReference type="GO" id="GO:0005509">
    <property type="term" value="F:calcium ion binding"/>
    <property type="evidence" value="ECO:0007669"/>
    <property type="project" value="InterPro"/>
</dbReference>
<feature type="disulfide bond" evidence="13">
    <location>
        <begin position="388"/>
        <end position="400"/>
    </location>
</feature>
<keyword evidence="8 12" id="KW-1015">Disulfide bond</keyword>
<feature type="disulfide bond" evidence="13">
    <location>
        <begin position="427"/>
        <end position="439"/>
    </location>
</feature>
<dbReference type="InterPro" id="IPR011042">
    <property type="entry name" value="6-blade_b-propeller_TolB-like"/>
</dbReference>
<dbReference type="CDD" id="cd00054">
    <property type="entry name" value="EGF_CA"/>
    <property type="match status" value="2"/>
</dbReference>
<dbReference type="GO" id="GO:0043235">
    <property type="term" value="C:receptor complex"/>
    <property type="evidence" value="ECO:0007669"/>
    <property type="project" value="TreeGrafter"/>
</dbReference>
<dbReference type="SMART" id="SM00181">
    <property type="entry name" value="EGF"/>
    <property type="match status" value="5"/>
</dbReference>
<dbReference type="InterPro" id="IPR009030">
    <property type="entry name" value="Growth_fac_rcpt_cys_sf"/>
</dbReference>
<dbReference type="SUPFAM" id="SSF57184">
    <property type="entry name" value="Growth factor receptor domain"/>
    <property type="match status" value="1"/>
</dbReference>
<dbReference type="PROSITE" id="PS50068">
    <property type="entry name" value="LDLRA_2"/>
    <property type="match status" value="6"/>
</dbReference>
<feature type="disulfide bond" evidence="12">
    <location>
        <begin position="589"/>
        <end position="599"/>
    </location>
</feature>
<dbReference type="GO" id="GO:0016324">
    <property type="term" value="C:apical plasma membrane"/>
    <property type="evidence" value="ECO:0007669"/>
    <property type="project" value="TreeGrafter"/>
</dbReference>
<dbReference type="FunFam" id="4.10.400.10:FF:000113">
    <property type="entry name" value="Low-density lipoprotein receptor-related protein 8"/>
    <property type="match status" value="2"/>
</dbReference>
<evidence type="ECO:0000256" key="1">
    <source>
        <dbReference type="ARBA" id="ARBA00022536"/>
    </source>
</evidence>
<dbReference type="GO" id="GO:0042562">
    <property type="term" value="F:hormone binding"/>
    <property type="evidence" value="ECO:0007669"/>
    <property type="project" value="TreeGrafter"/>
</dbReference>
<proteinExistence type="predicted"/>
<dbReference type="InterPro" id="IPR023415">
    <property type="entry name" value="LDLR_class-A_CS"/>
</dbReference>
<dbReference type="FunFam" id="2.120.10.30:FF:000241">
    <property type="entry name" value="Low-density lipoprotein receptor-related protein 6"/>
    <property type="match status" value="2"/>
</dbReference>
<dbReference type="PROSITE" id="PS01186">
    <property type="entry name" value="EGF_2"/>
    <property type="match status" value="1"/>
</dbReference>
<feature type="disulfide bond" evidence="13">
    <location>
        <begin position="284"/>
        <end position="299"/>
    </location>
</feature>
<protein>
    <submittedName>
        <fullName evidence="17">Low-density lipoprotein receptor-related protein 1-like</fullName>
    </submittedName>
</protein>
<reference evidence="18" key="3">
    <citation type="journal article" date="2014" name="Nature">
        <title>Elephant shark genome provides unique insights into gnathostome evolution.</title>
        <authorList>
            <consortium name="International Elephant Shark Genome Sequencing Consortium"/>
            <person name="Venkatesh B."/>
            <person name="Lee A.P."/>
            <person name="Ravi V."/>
            <person name="Maurya A.K."/>
            <person name="Lian M.M."/>
            <person name="Swann J.B."/>
            <person name="Ohta Y."/>
            <person name="Flajnik M.F."/>
            <person name="Sutoh Y."/>
            <person name="Kasahara M."/>
            <person name="Hoon S."/>
            <person name="Gangu V."/>
            <person name="Roy S.W."/>
            <person name="Irimia M."/>
            <person name="Korzh V."/>
            <person name="Kondrychyn I."/>
            <person name="Lim Z.W."/>
            <person name="Tay B.H."/>
            <person name="Tohari S."/>
            <person name="Kong K.W."/>
            <person name="Ho S."/>
            <person name="Lorente-Galdos B."/>
            <person name="Quilez J."/>
            <person name="Marques-Bonet T."/>
            <person name="Raney B.J."/>
            <person name="Ingham P.W."/>
            <person name="Tay A."/>
            <person name="Hillier L.W."/>
            <person name="Minx P."/>
            <person name="Boehm T."/>
            <person name="Wilson R.K."/>
            <person name="Brenner S."/>
            <person name="Warren W.C."/>
        </authorList>
    </citation>
    <scope>NUCLEOTIDE SEQUENCE [LARGE SCALE GENOMIC DNA]</scope>
</reference>
<dbReference type="PROSITE" id="PS50026">
    <property type="entry name" value="EGF_3"/>
    <property type="match status" value="2"/>
</dbReference>
<feature type="repeat" description="LDL-receptor class B" evidence="14">
    <location>
        <begin position="75"/>
        <end position="118"/>
    </location>
</feature>
<evidence type="ECO:0000256" key="12">
    <source>
        <dbReference type="PROSITE-ProRule" id="PRU00076"/>
    </source>
</evidence>
<keyword evidence="6 15" id="KW-1133">Transmembrane helix</keyword>
<dbReference type="SMART" id="SM00179">
    <property type="entry name" value="EGF_CA"/>
    <property type="match status" value="3"/>
</dbReference>
<dbReference type="FunFam" id="4.10.400.10:FF:000011">
    <property type="entry name" value="Low-density lipoprotein receptor-related protein 1"/>
    <property type="match status" value="1"/>
</dbReference>
<feature type="disulfide bond" evidence="13">
    <location>
        <begin position="343"/>
        <end position="355"/>
    </location>
</feature>
<feature type="repeat" description="LDL-receptor class B" evidence="14">
    <location>
        <begin position="119"/>
        <end position="163"/>
    </location>
</feature>
<dbReference type="PROSITE" id="PS01187">
    <property type="entry name" value="EGF_CA"/>
    <property type="match status" value="1"/>
</dbReference>
<evidence type="ECO:0000256" key="4">
    <source>
        <dbReference type="ARBA" id="ARBA00022729"/>
    </source>
</evidence>
<dbReference type="Pfam" id="PF00057">
    <property type="entry name" value="Ldl_recept_a"/>
    <property type="match status" value="6"/>
</dbReference>
<dbReference type="Pfam" id="PF14670">
    <property type="entry name" value="FXa_inhibition"/>
    <property type="match status" value="1"/>
</dbReference>
<evidence type="ECO:0000256" key="11">
    <source>
        <dbReference type="ARBA" id="ARBA00046288"/>
    </source>
</evidence>
<dbReference type="PRINTS" id="PR00261">
    <property type="entry name" value="LDLRECEPTOR"/>
</dbReference>
<dbReference type="Ensembl" id="ENSCMIT00000019898.1">
    <property type="protein sequence ID" value="ENSCMIP00000019532.1"/>
    <property type="gene ID" value="ENSCMIG00000009053.1"/>
</dbReference>
<organism evidence="17 18">
    <name type="scientific">Callorhinchus milii</name>
    <name type="common">Ghost shark</name>
    <dbReference type="NCBI Taxonomy" id="7868"/>
    <lineage>
        <taxon>Eukaryota</taxon>
        <taxon>Metazoa</taxon>
        <taxon>Chordata</taxon>
        <taxon>Craniata</taxon>
        <taxon>Vertebrata</taxon>
        <taxon>Chondrichthyes</taxon>
        <taxon>Holocephali</taxon>
        <taxon>Chimaeriformes</taxon>
        <taxon>Callorhinchidae</taxon>
        <taxon>Callorhinchus</taxon>
    </lineage>
</organism>
<feature type="transmembrane region" description="Helical" evidence="15">
    <location>
        <begin position="995"/>
        <end position="1015"/>
    </location>
</feature>
<keyword evidence="3 15" id="KW-0812">Transmembrane</keyword>
<dbReference type="SUPFAM" id="SSF57424">
    <property type="entry name" value="LDL receptor-like module"/>
    <property type="match status" value="6"/>
</dbReference>
<dbReference type="InterPro" id="IPR000033">
    <property type="entry name" value="LDLR_classB_rpt"/>
</dbReference>
<feature type="disulfide bond" evidence="13">
    <location>
        <begin position="304"/>
        <end position="316"/>
    </location>
</feature>
<dbReference type="PROSITE" id="PS51120">
    <property type="entry name" value="LDLRB"/>
    <property type="match status" value="6"/>
</dbReference>
<dbReference type="SMART" id="SM00192">
    <property type="entry name" value="LDLa"/>
    <property type="match status" value="6"/>
</dbReference>
<reference evidence="18" key="2">
    <citation type="journal article" date="2007" name="PLoS Biol.">
        <title>Survey sequencing and comparative analysis of the elephant shark (Callorhinchus milii) genome.</title>
        <authorList>
            <person name="Venkatesh B."/>
            <person name="Kirkness E.F."/>
            <person name="Loh Y.H."/>
            <person name="Halpern A.L."/>
            <person name="Lee A.P."/>
            <person name="Johnson J."/>
            <person name="Dandona N."/>
            <person name="Viswanathan L.D."/>
            <person name="Tay A."/>
            <person name="Venter J.C."/>
            <person name="Strausberg R.L."/>
            <person name="Brenner S."/>
        </authorList>
    </citation>
    <scope>NUCLEOTIDE SEQUENCE [LARGE SCALE GENOMIC DNA]</scope>
</reference>
<dbReference type="InterPro" id="IPR051221">
    <property type="entry name" value="LDLR-related"/>
</dbReference>
<dbReference type="InterPro" id="IPR018097">
    <property type="entry name" value="EGF_Ca-bd_CS"/>
</dbReference>
<dbReference type="Proteomes" id="UP000314986">
    <property type="component" value="Unassembled WGS sequence"/>
</dbReference>
<evidence type="ECO:0000256" key="6">
    <source>
        <dbReference type="ARBA" id="ARBA00022989"/>
    </source>
</evidence>
<keyword evidence="4" id="KW-0732">Signal</keyword>
<keyword evidence="5" id="KW-0677">Repeat</keyword>
<dbReference type="SUPFAM" id="SSF63825">
    <property type="entry name" value="YWTD domain"/>
    <property type="match status" value="2"/>
</dbReference>
<evidence type="ECO:0000256" key="15">
    <source>
        <dbReference type="SAM" id="Phobius"/>
    </source>
</evidence>
<feature type="disulfide bond" evidence="13">
    <location>
        <begin position="434"/>
        <end position="452"/>
    </location>
</feature>
<comment type="subcellular location">
    <subcellularLocation>
        <location evidence="11">Endomembrane system</location>
        <topology evidence="11">Single-pass type I membrane protein</topology>
    </subcellularLocation>
</comment>
<reference evidence="17" key="5">
    <citation type="submission" date="2025-09" db="UniProtKB">
        <authorList>
            <consortium name="Ensembl"/>
        </authorList>
    </citation>
    <scope>IDENTIFICATION</scope>
</reference>
<evidence type="ECO:0000256" key="13">
    <source>
        <dbReference type="PROSITE-ProRule" id="PRU00124"/>
    </source>
</evidence>
<evidence type="ECO:0000256" key="10">
    <source>
        <dbReference type="ARBA" id="ARBA00023180"/>
    </source>
</evidence>
<keyword evidence="7 15" id="KW-0472">Membrane</keyword>
<dbReference type="InterPro" id="IPR036055">
    <property type="entry name" value="LDL_receptor-like_sf"/>
</dbReference>
<feature type="disulfide bond" evidence="13">
    <location>
        <begin position="407"/>
        <end position="422"/>
    </location>
</feature>
<evidence type="ECO:0000256" key="5">
    <source>
        <dbReference type="ARBA" id="ARBA00022737"/>
    </source>
</evidence>
<dbReference type="AlphaFoldDB" id="A0A4W3HXC1"/>
<evidence type="ECO:0000256" key="8">
    <source>
        <dbReference type="ARBA" id="ARBA00023157"/>
    </source>
</evidence>
<feature type="domain" description="EGF-like" evidence="16">
    <location>
        <begin position="585"/>
        <end position="620"/>
    </location>
</feature>
<sequence>MSIDKQEDNPSVFQVLKGSHIPVGIAVDWIYKHIYWTDASNKTISVATFDGIKMKILFDTDLREPSSVAVDPLSGFIFWSDWGEPAVIEKAGMNGVDRQLLVTQDIQWPNGIALDLVNSHLYWVDSKVHSLSCVSLNGQDRRTVLQSQEFLAHPFSLAIFEDHVFWIDGGNEALFRASKLTGENVVTLASNLKEPRDIIVYHELIQPPGINWCNDGVTNGGCEYLCLPAPQINTQSLKYSCVCPSGMQLKADGQVCTNDTSRCHVNEFSCGAGSLRCIPVSWKCNGGKDCDDSSDEDNCAQPSCNPLEFTCSSGRCVSKTFVCNGEDDCDDGSDEQGCRTPTCGPHEFQCNNLECIPLTWVCDTKNDCSDDSDESASFCMRTLSPVTCSPSDFQCSSGECVHHLWHCDGDLDCKDGSDEVSCPTQTCRPDYFRCDDGNCIHGRRKCDEFKDCNDGSDEVNCKNVSECKGPNDFKCQSGECIDIAKVCNRIQDCRDWSDEPFNGCKLNECLVNNGGCSDICKNLVLGYECDCPSGLELVDGKNCGDIDECQMDNGGCSHICQDLHIGYECDCPVGFQLLDELMCEDINECRNPGTCSHICINLKGSYKCTCNEGYHMDPATGSCKAVGGKEPYLIFTDHHDIRKIGVYHKEYITIVEQQRSAVALDADAIEQKIFWSDVGKKAIFSLSMDKTKAATNISRIIKDVQMPVGIAVDWVYKHIYWTDRGTKTISVATFDGTKRTTLFDKDLSEPDSIAVDPINGFMYWSDKGEVTKIEKAGMNGVDRQILVKGTPKPNGIALDLVKNRLYWVDVKLHTLFSIDLNGKDRRTVLESQKLLAYPSAVVLLEDYVFWADGINKAIYRANKFTGESVVVLASHLNNPQDIIVYSEIIQPAGKDWCNQKIKDGGCEYLCLPAPQINSHSPKYICACPSEMELQEDEQHCKIVTQYRIRPSALPTLASNDSTKGIRSSLQTVLPSSKDVNSGTSYKDEKPGKGAAVGWFILAILLLAVACIAGYLKWQDLQKKSLQTNSFENPLFQNE</sequence>
<feature type="repeat" description="LDL-receptor class B" evidence="14">
    <location>
        <begin position="717"/>
        <end position="759"/>
    </location>
</feature>
<feature type="disulfide bond" evidence="13">
    <location>
        <begin position="395"/>
        <end position="413"/>
    </location>
</feature>
<dbReference type="PANTHER" id="PTHR22722">
    <property type="entry name" value="LOW-DENSITY LIPOPROTEIN RECEPTOR-RELATED PROTEIN 2-RELATED"/>
    <property type="match status" value="1"/>
</dbReference>
<dbReference type="PROSITE" id="PS01209">
    <property type="entry name" value="LDLRA_1"/>
    <property type="match status" value="4"/>
</dbReference>
<evidence type="ECO:0000259" key="16">
    <source>
        <dbReference type="PROSITE" id="PS50026"/>
    </source>
</evidence>
<dbReference type="PANTHER" id="PTHR22722:SF15">
    <property type="entry name" value="LOW-DENSITY LIPOPROTEIN RECEPTOR-RELATED"/>
    <property type="match status" value="1"/>
</dbReference>
<dbReference type="Gene3D" id="4.10.400.10">
    <property type="entry name" value="Low-density Lipoprotein Receptor"/>
    <property type="match status" value="6"/>
</dbReference>
<dbReference type="SMART" id="SM00135">
    <property type="entry name" value="LY"/>
    <property type="match status" value="9"/>
</dbReference>
<dbReference type="Gene3D" id="2.120.10.30">
    <property type="entry name" value="TolB, C-terminal domain"/>
    <property type="match status" value="2"/>
</dbReference>
<dbReference type="InterPro" id="IPR001881">
    <property type="entry name" value="EGF-like_Ca-bd_dom"/>
</dbReference>
<dbReference type="PROSITE" id="PS00010">
    <property type="entry name" value="ASX_HYDROXYL"/>
    <property type="match status" value="2"/>
</dbReference>
<keyword evidence="2" id="KW-0254">Endocytosis</keyword>